<accession>A0A9K3LEY1</accession>
<reference evidence="3" key="2">
    <citation type="submission" date="2021-04" db="EMBL/GenBank/DDBJ databases">
        <authorList>
            <person name="Podell S."/>
        </authorList>
    </citation>
    <scope>NUCLEOTIDE SEQUENCE</scope>
    <source>
        <strain evidence="3">Hildebrandi</strain>
    </source>
</reference>
<evidence type="ECO:0000313" key="2">
    <source>
        <dbReference type="EMBL" id="KAG7337236.1"/>
    </source>
</evidence>
<reference evidence="3" key="1">
    <citation type="journal article" date="2021" name="Sci. Rep.">
        <title>Diploid genomic architecture of Nitzschia inconspicua, an elite biomass production diatom.</title>
        <authorList>
            <person name="Oliver A."/>
            <person name="Podell S."/>
            <person name="Pinowska A."/>
            <person name="Traller J.C."/>
            <person name="Smith S.R."/>
            <person name="McClure R."/>
            <person name="Beliaev A."/>
            <person name="Bohutskyi P."/>
            <person name="Hill E.A."/>
            <person name="Rabines A."/>
            <person name="Zheng H."/>
            <person name="Allen L.Z."/>
            <person name="Kuo A."/>
            <person name="Grigoriev I.V."/>
            <person name="Allen A.E."/>
            <person name="Hazlebeck D."/>
            <person name="Allen E.E."/>
        </authorList>
    </citation>
    <scope>NUCLEOTIDE SEQUENCE</scope>
    <source>
        <strain evidence="3">Hildebrandi</strain>
    </source>
</reference>
<comment type="caution">
    <text evidence="3">The sequence shown here is derived from an EMBL/GenBank/DDBJ whole genome shotgun (WGS) entry which is preliminary data.</text>
</comment>
<evidence type="ECO:0000256" key="1">
    <source>
        <dbReference type="SAM" id="MobiDB-lite"/>
    </source>
</evidence>
<dbReference type="Proteomes" id="UP000693970">
    <property type="component" value="Unassembled WGS sequence"/>
</dbReference>
<evidence type="ECO:0000313" key="3">
    <source>
        <dbReference type="EMBL" id="KAG7361204.1"/>
    </source>
</evidence>
<proteinExistence type="predicted"/>
<evidence type="ECO:0000313" key="4">
    <source>
        <dbReference type="Proteomes" id="UP000693970"/>
    </source>
</evidence>
<keyword evidence="4" id="KW-1185">Reference proteome</keyword>
<protein>
    <submittedName>
        <fullName evidence="3">Uncharacterized protein</fullName>
    </submittedName>
</protein>
<feature type="region of interest" description="Disordered" evidence="1">
    <location>
        <begin position="35"/>
        <end position="66"/>
    </location>
</feature>
<name>A0A9K3LEY1_9STRA</name>
<dbReference type="EMBL" id="JAGRRH010000090">
    <property type="protein sequence ID" value="KAG7337236.1"/>
    <property type="molecule type" value="Genomic_DNA"/>
</dbReference>
<dbReference type="EMBL" id="JAGRRH010000013">
    <property type="protein sequence ID" value="KAG7361204.1"/>
    <property type="molecule type" value="Genomic_DNA"/>
</dbReference>
<sequence>MDNHVIEHYKYETVDELLKDNIVPVSLDILDQEGVTLPPNRTKRSSGQPREKRIRKRSRFAHDPDKPPIVCSRCKKRGHNVNTCVAREQLEKQHAAELDLS</sequence>
<dbReference type="OrthoDB" id="1164070at2759"/>
<organism evidence="3 4">
    <name type="scientific">Nitzschia inconspicua</name>
    <dbReference type="NCBI Taxonomy" id="303405"/>
    <lineage>
        <taxon>Eukaryota</taxon>
        <taxon>Sar</taxon>
        <taxon>Stramenopiles</taxon>
        <taxon>Ochrophyta</taxon>
        <taxon>Bacillariophyta</taxon>
        <taxon>Bacillariophyceae</taxon>
        <taxon>Bacillariophycidae</taxon>
        <taxon>Bacillariales</taxon>
        <taxon>Bacillariaceae</taxon>
        <taxon>Nitzschia</taxon>
    </lineage>
</organism>
<dbReference type="AlphaFoldDB" id="A0A9K3LEY1"/>
<gene>
    <name evidence="2" type="ORF">IV203_006708</name>
    <name evidence="3" type="ORF">IV203_036304</name>
</gene>